<keyword evidence="2" id="KW-1185">Reference proteome</keyword>
<dbReference type="Proteomes" id="UP001060085">
    <property type="component" value="Linkage Group LG03"/>
</dbReference>
<dbReference type="EMBL" id="CM044703">
    <property type="protein sequence ID" value="KAI5672062.1"/>
    <property type="molecule type" value="Genomic_DNA"/>
</dbReference>
<comment type="caution">
    <text evidence="1">The sequence shown here is derived from an EMBL/GenBank/DDBJ whole genome shotgun (WGS) entry which is preliminary data.</text>
</comment>
<protein>
    <submittedName>
        <fullName evidence="1">Uncharacterized protein</fullName>
    </submittedName>
</protein>
<organism evidence="1 2">
    <name type="scientific">Catharanthus roseus</name>
    <name type="common">Madagascar periwinkle</name>
    <name type="synonym">Vinca rosea</name>
    <dbReference type="NCBI Taxonomy" id="4058"/>
    <lineage>
        <taxon>Eukaryota</taxon>
        <taxon>Viridiplantae</taxon>
        <taxon>Streptophyta</taxon>
        <taxon>Embryophyta</taxon>
        <taxon>Tracheophyta</taxon>
        <taxon>Spermatophyta</taxon>
        <taxon>Magnoliopsida</taxon>
        <taxon>eudicotyledons</taxon>
        <taxon>Gunneridae</taxon>
        <taxon>Pentapetalae</taxon>
        <taxon>asterids</taxon>
        <taxon>lamiids</taxon>
        <taxon>Gentianales</taxon>
        <taxon>Apocynaceae</taxon>
        <taxon>Rauvolfioideae</taxon>
        <taxon>Vinceae</taxon>
        <taxon>Catharanthinae</taxon>
        <taxon>Catharanthus</taxon>
    </lineage>
</organism>
<sequence length="152" mass="17024">MAQHRYHSILHPMRIIDKGGLTSLMLTLQHLPHTLKSVLGILLVDVELMLDLLLPNLDVLQSVNHSGPEIVLLLILRCLCPLVFRFLGLHIAPLLNCWAPPPFIPPVMASFNGVLLDYVQGRVAEFLGGITLRRKKNAPYKLTTKQIIPSKE</sequence>
<evidence type="ECO:0000313" key="2">
    <source>
        <dbReference type="Proteomes" id="UP001060085"/>
    </source>
</evidence>
<gene>
    <name evidence="1" type="ORF">M9H77_12426</name>
</gene>
<name>A0ACC0BHG3_CATRO</name>
<evidence type="ECO:0000313" key="1">
    <source>
        <dbReference type="EMBL" id="KAI5672062.1"/>
    </source>
</evidence>
<accession>A0ACC0BHG3</accession>
<reference evidence="2" key="1">
    <citation type="journal article" date="2023" name="Nat. Plants">
        <title>Single-cell RNA sequencing provides a high-resolution roadmap for understanding the multicellular compartmentation of specialized metabolism.</title>
        <authorList>
            <person name="Sun S."/>
            <person name="Shen X."/>
            <person name="Li Y."/>
            <person name="Li Y."/>
            <person name="Wang S."/>
            <person name="Li R."/>
            <person name="Zhang H."/>
            <person name="Shen G."/>
            <person name="Guo B."/>
            <person name="Wei J."/>
            <person name="Xu J."/>
            <person name="St-Pierre B."/>
            <person name="Chen S."/>
            <person name="Sun C."/>
        </authorList>
    </citation>
    <scope>NUCLEOTIDE SEQUENCE [LARGE SCALE GENOMIC DNA]</scope>
</reference>
<proteinExistence type="predicted"/>